<feature type="region of interest" description="Disordered" evidence="1">
    <location>
        <begin position="1"/>
        <end position="46"/>
    </location>
</feature>
<gene>
    <name evidence="2" type="ORF">Pdw03_4745</name>
</gene>
<protein>
    <submittedName>
        <fullName evidence="2">Rna-directed dna polymerase from transposon x-element</fullName>
    </submittedName>
</protein>
<keyword evidence="2" id="KW-0548">Nucleotidyltransferase</keyword>
<dbReference type="RefSeq" id="XP_065956226.1">
    <property type="nucleotide sequence ID" value="XM_066100826.1"/>
</dbReference>
<feature type="region of interest" description="Disordered" evidence="1">
    <location>
        <begin position="334"/>
        <end position="414"/>
    </location>
</feature>
<dbReference type="Proteomes" id="UP000595662">
    <property type="component" value="Chromosome 1"/>
</dbReference>
<dbReference type="EMBL" id="CP060774">
    <property type="protein sequence ID" value="QQK41891.1"/>
    <property type="molecule type" value="Genomic_DNA"/>
</dbReference>
<evidence type="ECO:0000313" key="2">
    <source>
        <dbReference type="EMBL" id="QQK41891.1"/>
    </source>
</evidence>
<dbReference type="GO" id="GO:0003964">
    <property type="term" value="F:RNA-directed DNA polymerase activity"/>
    <property type="evidence" value="ECO:0007669"/>
    <property type="project" value="UniProtKB-KW"/>
</dbReference>
<dbReference type="AlphaFoldDB" id="A0A7T6XIT9"/>
<keyword evidence="2" id="KW-0808">Transferase</keyword>
<name>A0A7T6XIT9_PENDI</name>
<evidence type="ECO:0000313" key="3">
    <source>
        <dbReference type="Proteomes" id="UP000595662"/>
    </source>
</evidence>
<accession>A0A7T6XIT9</accession>
<sequence length="414" mass="45598">MDARNAEYTRPPDPPFPTNLNTRAGKRMKSTKGPAAPRSSPKRCQRHNHNHNRVRLCCHHRAAGRKGPVVLKQEDRLARKEPYAIRKQLESALKGVTPHTDIPKITRTATGWAITPGPLARPSLITEQGLNAIKDALNAHSVKVPQKWYNYAVPGVPPSIQAWDDTLIQTGSVIEDKVFAQTKLKPVSCRTSRHGASPTKHNITWVISFLSPVAPFTLFSRSSVARAILKKPQIQHHNPGCQSYCHTARCNRTPRCRTAQPQRTSITAPPGLIALTRLDAPTVTAHDLQGTLTAQSALLALRREHLASPPELRLINSDDTATDGIEMPTLHLLHHKTRTPPLRHPPARGKSPGSGRTVSKLSLGRPGKQPLKATSRGRRLGETTSPHLAPKSLSRHKKWTSTTAPPPRLNDRTP</sequence>
<proteinExistence type="predicted"/>
<reference evidence="2 3" key="1">
    <citation type="submission" date="2020-08" db="EMBL/GenBank/DDBJ databases">
        <title>The completed genome sequence of the pathogenic ascomycete fungus Penicillium digitatum.</title>
        <authorList>
            <person name="Wang M."/>
        </authorList>
    </citation>
    <scope>NUCLEOTIDE SEQUENCE [LARGE SCALE GENOMIC DNA]</scope>
    <source>
        <strain evidence="2 3">PdW03</strain>
    </source>
</reference>
<dbReference type="GeneID" id="90952627"/>
<evidence type="ECO:0000256" key="1">
    <source>
        <dbReference type="SAM" id="MobiDB-lite"/>
    </source>
</evidence>
<organism evidence="2 3">
    <name type="scientific">Penicillium digitatum</name>
    <name type="common">Green mold</name>
    <dbReference type="NCBI Taxonomy" id="36651"/>
    <lineage>
        <taxon>Eukaryota</taxon>
        <taxon>Fungi</taxon>
        <taxon>Dikarya</taxon>
        <taxon>Ascomycota</taxon>
        <taxon>Pezizomycotina</taxon>
        <taxon>Eurotiomycetes</taxon>
        <taxon>Eurotiomycetidae</taxon>
        <taxon>Eurotiales</taxon>
        <taxon>Aspergillaceae</taxon>
        <taxon>Penicillium</taxon>
    </lineage>
</organism>
<keyword evidence="2" id="KW-0695">RNA-directed DNA polymerase</keyword>